<protein>
    <submittedName>
        <fullName evidence="3">Uncharacterized protein</fullName>
    </submittedName>
</protein>
<dbReference type="AlphaFoldDB" id="A0A484UZG8"/>
<proteinExistence type="predicted"/>
<reference evidence="3" key="1">
    <citation type="submission" date="2019-03" db="EMBL/GenBank/DDBJ databases">
        <authorList>
            <person name="Danneels B."/>
        </authorList>
    </citation>
    <scope>NUCLEOTIDE SEQUENCE</scope>
</reference>
<sequence length="426" mass="48423">MTLIDRSLAFIEKKQHGWLHIVLAACLLLGMLLVYKLGFGEIAHRTDTVPERLRDFTFPVWEKYSALRHGFLVFLTAEGFDTGKAYANHATPYLFLMYALHKTAALLPQSLSPRVLYAFICMALTLAALVMLVLRQFRENLEAKGIILYWLSLVYFLTSPTYWISSGKFNLDNPFPLIFPALLFLAYQFAYQEGSKHFWLAVLVMSVLSPFSGVLIGLFLIVRVIVDRRTLPLIAAGVLIGLGILFYAIPGVIASIIGFKSENSSWLFRAGLDGDRRYYSNFFFAVLNPHFYRPAFFLLVPVGLLVAQWGYTRWLAKGDPTIKDERKCVFLQIVFSLYLLTLLFWPQAVSIHPYLYDHFLLAPIGTWIVINFASSKEYGKHFLLWAFALGFLITFNLTEIAQAARCADCYYPDSSLLAPRAAEPVK</sequence>
<feature type="transmembrane region" description="Helical" evidence="1">
    <location>
        <begin position="197"/>
        <end position="221"/>
    </location>
</feature>
<evidence type="ECO:0000313" key="2">
    <source>
        <dbReference type="EMBL" id="VFR64559.1"/>
    </source>
</evidence>
<feature type="transmembrane region" description="Helical" evidence="1">
    <location>
        <begin position="233"/>
        <end position="259"/>
    </location>
</feature>
<keyword evidence="1" id="KW-1133">Transmembrane helix</keyword>
<feature type="transmembrane region" description="Helical" evidence="1">
    <location>
        <begin position="146"/>
        <end position="163"/>
    </location>
</feature>
<feature type="transmembrane region" description="Helical" evidence="1">
    <location>
        <begin position="328"/>
        <end position="345"/>
    </location>
</feature>
<organism evidence="3">
    <name type="scientific">plant metagenome</name>
    <dbReference type="NCBI Taxonomy" id="1297885"/>
    <lineage>
        <taxon>unclassified sequences</taxon>
        <taxon>metagenomes</taxon>
        <taxon>organismal metagenomes</taxon>
    </lineage>
</organism>
<dbReference type="EMBL" id="CAADIM010000005">
    <property type="protein sequence ID" value="VFR64559.1"/>
    <property type="molecule type" value="Genomic_DNA"/>
</dbReference>
<evidence type="ECO:0000256" key="1">
    <source>
        <dbReference type="SAM" id="Phobius"/>
    </source>
</evidence>
<feature type="transmembrane region" description="Helical" evidence="1">
    <location>
        <begin position="17"/>
        <end position="35"/>
    </location>
</feature>
<dbReference type="PROSITE" id="PS51257">
    <property type="entry name" value="PROKAR_LIPOPROTEIN"/>
    <property type="match status" value="1"/>
</dbReference>
<gene>
    <name evidence="2" type="ORF">ISE1_2575</name>
    <name evidence="3" type="ORF">ISE2_2613</name>
</gene>
<name>A0A484UZG8_9ZZZZ</name>
<keyword evidence="1" id="KW-0472">Membrane</keyword>
<accession>A0A484UZG8</accession>
<feature type="transmembrane region" description="Helical" evidence="1">
    <location>
        <begin position="351"/>
        <end position="370"/>
    </location>
</feature>
<keyword evidence="1" id="KW-0812">Transmembrane</keyword>
<feature type="transmembrane region" description="Helical" evidence="1">
    <location>
        <begin position="382"/>
        <end position="401"/>
    </location>
</feature>
<feature type="transmembrane region" description="Helical" evidence="1">
    <location>
        <begin position="295"/>
        <end position="316"/>
    </location>
</feature>
<dbReference type="EMBL" id="CAADIN010000019">
    <property type="protein sequence ID" value="VFR91534.1"/>
    <property type="molecule type" value="Genomic_DNA"/>
</dbReference>
<evidence type="ECO:0000313" key="3">
    <source>
        <dbReference type="EMBL" id="VFR91534.1"/>
    </source>
</evidence>
<feature type="transmembrane region" description="Helical" evidence="1">
    <location>
        <begin position="115"/>
        <end position="134"/>
    </location>
</feature>